<evidence type="ECO:0000256" key="6">
    <source>
        <dbReference type="ARBA" id="ARBA00022989"/>
    </source>
</evidence>
<dbReference type="Proteomes" id="UP000199135">
    <property type="component" value="Unassembled WGS sequence"/>
</dbReference>
<feature type="transmembrane region" description="Helical" evidence="8">
    <location>
        <begin position="62"/>
        <end position="81"/>
    </location>
</feature>
<evidence type="ECO:0000256" key="3">
    <source>
        <dbReference type="ARBA" id="ARBA00022475"/>
    </source>
</evidence>
<feature type="transmembrane region" description="Helical" evidence="8">
    <location>
        <begin position="32"/>
        <end position="50"/>
    </location>
</feature>
<evidence type="ECO:0000313" key="9">
    <source>
        <dbReference type="EMBL" id="SEH36169.1"/>
    </source>
</evidence>
<evidence type="ECO:0000313" key="12">
    <source>
        <dbReference type="Proteomes" id="UP000199135"/>
    </source>
</evidence>
<dbReference type="GO" id="GO:0005886">
    <property type="term" value="C:plasma membrane"/>
    <property type="evidence" value="ECO:0007669"/>
    <property type="project" value="UniProtKB-SubCell"/>
</dbReference>
<proteinExistence type="inferred from homology"/>
<dbReference type="PANTHER" id="PTHR11040">
    <property type="entry name" value="ZINC/IRON TRANSPORTER"/>
    <property type="match status" value="1"/>
</dbReference>
<evidence type="ECO:0000256" key="2">
    <source>
        <dbReference type="ARBA" id="ARBA00006939"/>
    </source>
</evidence>
<dbReference type="EMBL" id="FOGP01000001">
    <property type="protein sequence ID" value="SER28334.1"/>
    <property type="molecule type" value="Genomic_DNA"/>
</dbReference>
<feature type="transmembrane region" description="Helical" evidence="8">
    <location>
        <begin position="166"/>
        <end position="190"/>
    </location>
</feature>
<evidence type="ECO:0000256" key="5">
    <source>
        <dbReference type="ARBA" id="ARBA00022833"/>
    </source>
</evidence>
<keyword evidence="6 8" id="KW-1133">Transmembrane helix</keyword>
<keyword evidence="12" id="KW-1185">Reference proteome</keyword>
<reference evidence="10" key="1">
    <citation type="submission" date="2016-10" db="EMBL/GenBank/DDBJ databases">
        <authorList>
            <person name="de Groot N.N."/>
        </authorList>
    </citation>
    <scope>NUCLEOTIDE SEQUENCE [LARGE SCALE GENOMIC DNA]</scope>
    <source>
        <strain evidence="10">KHGC19</strain>
    </source>
</reference>
<dbReference type="GO" id="GO:0005385">
    <property type="term" value="F:zinc ion transmembrane transporter activity"/>
    <property type="evidence" value="ECO:0007669"/>
    <property type="project" value="TreeGrafter"/>
</dbReference>
<evidence type="ECO:0000256" key="8">
    <source>
        <dbReference type="SAM" id="Phobius"/>
    </source>
</evidence>
<evidence type="ECO:0000256" key="1">
    <source>
        <dbReference type="ARBA" id="ARBA00004651"/>
    </source>
</evidence>
<evidence type="ECO:0000313" key="10">
    <source>
        <dbReference type="EMBL" id="SER28334.1"/>
    </source>
</evidence>
<protein>
    <submittedName>
        <fullName evidence="10">Zinc transporter, ZIP family</fullName>
    </submittedName>
</protein>
<dbReference type="Pfam" id="PF02535">
    <property type="entry name" value="Zip"/>
    <property type="match status" value="1"/>
</dbReference>
<evidence type="ECO:0000256" key="4">
    <source>
        <dbReference type="ARBA" id="ARBA00022692"/>
    </source>
</evidence>
<feature type="transmembrane region" description="Helical" evidence="8">
    <location>
        <begin position="101"/>
        <end position="119"/>
    </location>
</feature>
<comment type="subcellular location">
    <subcellularLocation>
        <location evidence="1">Cell membrane</location>
        <topology evidence="1">Multi-pass membrane protein</topology>
    </subcellularLocation>
</comment>
<dbReference type="AlphaFoldDB" id="A0A1H9MX98"/>
<comment type="similarity">
    <text evidence="2">Belongs to the ZIP transporter (TC 2.A.5) family.</text>
</comment>
<keyword evidence="5" id="KW-0862">Zinc</keyword>
<organism evidence="10 11">
    <name type="scientific">Parafannyhessea umbonata</name>
    <dbReference type="NCBI Taxonomy" id="604330"/>
    <lineage>
        <taxon>Bacteria</taxon>
        <taxon>Bacillati</taxon>
        <taxon>Actinomycetota</taxon>
        <taxon>Coriobacteriia</taxon>
        <taxon>Coriobacteriales</taxon>
        <taxon>Atopobiaceae</taxon>
        <taxon>Parafannyhessea</taxon>
    </lineage>
</organism>
<evidence type="ECO:0000256" key="7">
    <source>
        <dbReference type="ARBA" id="ARBA00023136"/>
    </source>
</evidence>
<accession>A0A1H9MX98</accession>
<dbReference type="RefSeq" id="WP_078686257.1">
    <property type="nucleotide sequence ID" value="NZ_FNWT01000001.1"/>
</dbReference>
<keyword evidence="3" id="KW-1003">Cell membrane</keyword>
<keyword evidence="7 8" id="KW-0472">Membrane</keyword>
<feature type="transmembrane region" description="Helical" evidence="8">
    <location>
        <begin position="224"/>
        <end position="244"/>
    </location>
</feature>
<feature type="transmembrane region" description="Helical" evidence="8">
    <location>
        <begin position="196"/>
        <end position="215"/>
    </location>
</feature>
<gene>
    <name evidence="10" type="ORF">SAMN05216446_0010</name>
    <name evidence="9" type="ORF">SAMN05216447_10110</name>
</gene>
<sequence length="245" mass="25662">MALLITFLAGISMAVGAVVVKFSNNPERVSHMSVAVALGAMGALVVLDLGPEAIEATAYHGAVPAILVVIVGAAFLLALDRFIPDHDDEDAHSRHASQDDIAIHIGIMTVLALVIHNLVEGMTIYALSSADVAQGASYALGVGLHNVPMGMLVFSTLRHERRRAKAIALSGAMLSTLLGGAVMALMSPIMTEPVRGMLTCLALGMILYIALAELLPRVLKNRPVWLSGISLTVGVALVFLATRIA</sequence>
<reference evidence="11 12" key="2">
    <citation type="submission" date="2016-10" db="EMBL/GenBank/DDBJ databases">
        <authorList>
            <person name="Varghese N."/>
            <person name="Submissions S."/>
        </authorList>
    </citation>
    <scope>NUCLEOTIDE SEQUENCE [LARGE SCALE GENOMIC DNA]</scope>
    <source>
        <strain evidence="11">KHGC19</strain>
        <strain evidence="9 12">WCP15</strain>
    </source>
</reference>
<keyword evidence="4 8" id="KW-0812">Transmembrane</keyword>
<name>A0A1H9MX98_9ACTN</name>
<evidence type="ECO:0000313" key="11">
    <source>
        <dbReference type="Proteomes" id="UP000199128"/>
    </source>
</evidence>
<dbReference type="PANTHER" id="PTHR11040:SF211">
    <property type="entry name" value="ZINC TRANSPORTER ZIP11"/>
    <property type="match status" value="1"/>
</dbReference>
<dbReference type="Proteomes" id="UP000199128">
    <property type="component" value="Unassembled WGS sequence"/>
</dbReference>
<dbReference type="InterPro" id="IPR003689">
    <property type="entry name" value="ZIP"/>
</dbReference>
<dbReference type="EMBL" id="FNWT01000001">
    <property type="protein sequence ID" value="SEH36169.1"/>
    <property type="molecule type" value="Genomic_DNA"/>
</dbReference>